<gene>
    <name evidence="1" type="ORF">UY61_C0088G0007</name>
</gene>
<accession>A0A0G1WHE5</accession>
<organism evidence="1 2">
    <name type="scientific">Candidatus Adlerbacteria bacterium GW2011_GWC1_50_9</name>
    <dbReference type="NCBI Taxonomy" id="1618608"/>
    <lineage>
        <taxon>Bacteria</taxon>
        <taxon>Candidatus Adleribacteriota</taxon>
    </lineage>
</organism>
<dbReference type="EMBL" id="LCQQ01000088">
    <property type="protein sequence ID" value="KKW18223.1"/>
    <property type="molecule type" value="Genomic_DNA"/>
</dbReference>
<dbReference type="GO" id="GO:0006261">
    <property type="term" value="P:DNA-templated DNA replication"/>
    <property type="evidence" value="ECO:0007669"/>
    <property type="project" value="TreeGrafter"/>
</dbReference>
<dbReference type="InterPro" id="IPR050238">
    <property type="entry name" value="DNA_Rep/Repair_Clamp_Loader"/>
</dbReference>
<reference evidence="1 2" key="1">
    <citation type="journal article" date="2015" name="Nature">
        <title>rRNA introns, odd ribosomes, and small enigmatic genomes across a large radiation of phyla.</title>
        <authorList>
            <person name="Brown C.T."/>
            <person name="Hug L.A."/>
            <person name="Thomas B.C."/>
            <person name="Sharon I."/>
            <person name="Castelle C.J."/>
            <person name="Singh A."/>
            <person name="Wilkins M.J."/>
            <person name="Williams K.H."/>
            <person name="Banfield J.F."/>
        </authorList>
    </citation>
    <scope>NUCLEOTIDE SEQUENCE [LARGE SCALE GENOMIC DNA]</scope>
</reference>
<evidence type="ECO:0000313" key="2">
    <source>
        <dbReference type="Proteomes" id="UP000034201"/>
    </source>
</evidence>
<evidence type="ECO:0000313" key="1">
    <source>
        <dbReference type="EMBL" id="KKW18223.1"/>
    </source>
</evidence>
<dbReference type="PANTHER" id="PTHR11669:SF8">
    <property type="entry name" value="DNA POLYMERASE III SUBUNIT DELTA"/>
    <property type="match status" value="1"/>
</dbReference>
<protein>
    <submittedName>
        <fullName evidence="1">Polymerase III, delta prime subunit protein</fullName>
    </submittedName>
</protein>
<sequence>MSKKYIGSQENNCVKFVIIGHKRQTEYFKKVLSKGALAHAYLFFGPERVGKRAFAEGIAKSLLCEKKKRGIESCGTCQSCEKVEAGRHENITVLSVSETLLSKKEERKDIPIEDIRELKRMLSFAPAGDAWRIIIVDGAERLSVPAANAFLKILEEPSVQTIFFLISSEPEYVLATIRSRAQGIYFSLVSSDEISEFLASESVSKSRHGEIIRVAAGRAGVAVLAAREKSEFEEEKKFLESVEAALSKGAPHFFPFTERAASDEGTRVRAAREVLRILERRMQEEGDFGRALAIAKKVKNVVRIRDVMTQTNVNPRMSLDLIFIEGAGV</sequence>
<proteinExistence type="predicted"/>
<comment type="caution">
    <text evidence="1">The sequence shown here is derived from an EMBL/GenBank/DDBJ whole genome shotgun (WGS) entry which is preliminary data.</text>
</comment>
<name>A0A0G1WHE5_9BACT</name>
<dbReference type="Pfam" id="PF13177">
    <property type="entry name" value="DNA_pol3_delta2"/>
    <property type="match status" value="1"/>
</dbReference>
<dbReference type="InterPro" id="IPR027417">
    <property type="entry name" value="P-loop_NTPase"/>
</dbReference>
<dbReference type="SUPFAM" id="SSF52540">
    <property type="entry name" value="P-loop containing nucleoside triphosphate hydrolases"/>
    <property type="match status" value="1"/>
</dbReference>
<dbReference type="Gene3D" id="3.40.50.300">
    <property type="entry name" value="P-loop containing nucleotide triphosphate hydrolases"/>
    <property type="match status" value="1"/>
</dbReference>
<dbReference type="Proteomes" id="UP000034201">
    <property type="component" value="Unassembled WGS sequence"/>
</dbReference>
<dbReference type="PANTHER" id="PTHR11669">
    <property type="entry name" value="REPLICATION FACTOR C / DNA POLYMERASE III GAMMA-TAU SUBUNIT"/>
    <property type="match status" value="1"/>
</dbReference>
<dbReference type="AlphaFoldDB" id="A0A0G1WHE5"/>